<dbReference type="SMART" id="SM00260">
    <property type="entry name" value="CheW"/>
    <property type="match status" value="1"/>
</dbReference>
<dbReference type="PANTHER" id="PTHR22617:SF23">
    <property type="entry name" value="CHEMOTAXIS PROTEIN CHEW"/>
    <property type="match status" value="1"/>
</dbReference>
<dbReference type="Gene3D" id="2.40.50.180">
    <property type="entry name" value="CheA-289, Domain 4"/>
    <property type="match status" value="1"/>
</dbReference>
<evidence type="ECO:0000259" key="1">
    <source>
        <dbReference type="PROSITE" id="PS50851"/>
    </source>
</evidence>
<dbReference type="Gene3D" id="2.30.30.40">
    <property type="entry name" value="SH3 Domains"/>
    <property type="match status" value="1"/>
</dbReference>
<dbReference type="AlphaFoldDB" id="A0A1G6JNI4"/>
<dbReference type="Pfam" id="PF01584">
    <property type="entry name" value="CheW"/>
    <property type="match status" value="1"/>
</dbReference>
<dbReference type="OrthoDB" id="9794382at2"/>
<dbReference type="InterPro" id="IPR039315">
    <property type="entry name" value="CheW"/>
</dbReference>
<dbReference type="GO" id="GO:0005829">
    <property type="term" value="C:cytosol"/>
    <property type="evidence" value="ECO:0007669"/>
    <property type="project" value="TreeGrafter"/>
</dbReference>
<dbReference type="GO" id="GO:0007165">
    <property type="term" value="P:signal transduction"/>
    <property type="evidence" value="ECO:0007669"/>
    <property type="project" value="InterPro"/>
</dbReference>
<proteinExistence type="predicted"/>
<dbReference type="InterPro" id="IPR036061">
    <property type="entry name" value="CheW-like_dom_sf"/>
</dbReference>
<dbReference type="RefSeq" id="WP_090560551.1">
    <property type="nucleotide sequence ID" value="NZ_FMXZ01000001.1"/>
</dbReference>
<keyword evidence="3" id="KW-1185">Reference proteome</keyword>
<dbReference type="EMBL" id="FMZX01000001">
    <property type="protein sequence ID" value="SDC20221.1"/>
    <property type="molecule type" value="Genomic_DNA"/>
</dbReference>
<gene>
    <name evidence="2" type="ORF">SAMN04487779_1001229</name>
</gene>
<dbReference type="Proteomes" id="UP000198925">
    <property type="component" value="Unassembled WGS sequence"/>
</dbReference>
<reference evidence="2 3" key="1">
    <citation type="submission" date="2016-10" db="EMBL/GenBank/DDBJ databases">
        <authorList>
            <person name="de Groot N.N."/>
        </authorList>
    </citation>
    <scope>NUCLEOTIDE SEQUENCE [LARGE SCALE GENOMIC DNA]</scope>
    <source>
        <strain evidence="2 3">CPCC 100156</strain>
    </source>
</reference>
<feature type="domain" description="CheW-like" evidence="1">
    <location>
        <begin position="25"/>
        <end position="164"/>
    </location>
</feature>
<accession>A0A1G6JNI4</accession>
<dbReference type="GO" id="GO:0006935">
    <property type="term" value="P:chemotaxis"/>
    <property type="evidence" value="ECO:0007669"/>
    <property type="project" value="InterPro"/>
</dbReference>
<organism evidence="2 3">
    <name type="scientific">Belnapia rosea</name>
    <dbReference type="NCBI Taxonomy" id="938405"/>
    <lineage>
        <taxon>Bacteria</taxon>
        <taxon>Pseudomonadati</taxon>
        <taxon>Pseudomonadota</taxon>
        <taxon>Alphaproteobacteria</taxon>
        <taxon>Acetobacterales</taxon>
        <taxon>Roseomonadaceae</taxon>
        <taxon>Belnapia</taxon>
    </lineage>
</organism>
<dbReference type="PROSITE" id="PS50851">
    <property type="entry name" value="CHEW"/>
    <property type="match status" value="1"/>
</dbReference>
<dbReference type="SUPFAM" id="SSF50341">
    <property type="entry name" value="CheW-like"/>
    <property type="match status" value="1"/>
</dbReference>
<evidence type="ECO:0000313" key="3">
    <source>
        <dbReference type="Proteomes" id="UP000198925"/>
    </source>
</evidence>
<protein>
    <submittedName>
        <fullName evidence="2">Purine-binding chemotaxis protein CheW</fullName>
    </submittedName>
</protein>
<sequence length="164" mass="17641">MQTQTTTVPAPGLITRGGLPADASEEIYLTLTVADQLCGVPVLSIRDVLGVQSITRIPLAPAEVAGSLNLRGRIVTAIDLRCRLRLPPRPEGHRGAMSVVVERDAELYSLLADQVGEVLPLPRAERAPNPVTLDAGWRDVSHGVHRIGERLLIVIDVERILAIG</sequence>
<dbReference type="InterPro" id="IPR002545">
    <property type="entry name" value="CheW-lke_dom"/>
</dbReference>
<dbReference type="PANTHER" id="PTHR22617">
    <property type="entry name" value="CHEMOTAXIS SENSOR HISTIDINE KINASE-RELATED"/>
    <property type="match status" value="1"/>
</dbReference>
<evidence type="ECO:0000313" key="2">
    <source>
        <dbReference type="EMBL" id="SDC20221.1"/>
    </source>
</evidence>
<name>A0A1G6JNI4_9PROT</name>
<dbReference type="STRING" id="938405.SAMN02927895_00414"/>